<dbReference type="Gene3D" id="2.60.120.260">
    <property type="entry name" value="Galactose-binding domain-like"/>
    <property type="match status" value="1"/>
</dbReference>
<feature type="chain" id="PRO_5028887856" description="Discoidin domain-containing protein" evidence="1">
    <location>
        <begin position="28"/>
        <end position="198"/>
    </location>
</feature>
<dbReference type="KEGG" id="eio:H9L01_09910"/>
<sequence>MKYILKKLRVLLLIVALSVASIPIAHADEAKSDLIAEFTFKEESKHGVYRAQNGQYRSSATFEAKGGPYLEGVDSQGTLSYWGWSADEEVEQYWLMIVPTLGYKNLKLSSSQTSSGSGPKDFKIQASLDGTNWENIDDETLVMSKEKYTNESRLNQKELPSIFDNESLVYIRWKKHTAVSTSGETLEVMVQIELKKLK</sequence>
<proteinExistence type="predicted"/>
<dbReference type="AlphaFoldDB" id="A0A7G9RYJ1"/>
<dbReference type="Proteomes" id="UP000515928">
    <property type="component" value="Chromosome"/>
</dbReference>
<feature type="signal peptide" evidence="1">
    <location>
        <begin position="1"/>
        <end position="27"/>
    </location>
</feature>
<evidence type="ECO:0000313" key="3">
    <source>
        <dbReference type="Proteomes" id="UP000515928"/>
    </source>
</evidence>
<reference evidence="2 3" key="1">
    <citation type="submission" date="2020-08" db="EMBL/GenBank/DDBJ databases">
        <title>Genome sequence of Erysipelothrix inopinata DSM 15511T.</title>
        <authorList>
            <person name="Hyun D.-W."/>
            <person name="Bae J.-W."/>
        </authorList>
    </citation>
    <scope>NUCLEOTIDE SEQUENCE [LARGE SCALE GENOMIC DNA]</scope>
    <source>
        <strain evidence="2 3">DSM 15511</strain>
    </source>
</reference>
<evidence type="ECO:0000313" key="2">
    <source>
        <dbReference type="EMBL" id="QNN60666.1"/>
    </source>
</evidence>
<evidence type="ECO:0000256" key="1">
    <source>
        <dbReference type="SAM" id="SignalP"/>
    </source>
</evidence>
<dbReference type="EMBL" id="CP060715">
    <property type="protein sequence ID" value="QNN60666.1"/>
    <property type="molecule type" value="Genomic_DNA"/>
</dbReference>
<keyword evidence="1" id="KW-0732">Signal</keyword>
<name>A0A7G9RYJ1_9FIRM</name>
<protein>
    <recommendedName>
        <fullName evidence="4">Discoidin domain-containing protein</fullName>
    </recommendedName>
</protein>
<dbReference type="RefSeq" id="WP_187533790.1">
    <property type="nucleotide sequence ID" value="NZ_CP060715.1"/>
</dbReference>
<accession>A0A7G9RYJ1</accession>
<gene>
    <name evidence="2" type="ORF">H9L01_09910</name>
</gene>
<evidence type="ECO:0008006" key="4">
    <source>
        <dbReference type="Google" id="ProtNLM"/>
    </source>
</evidence>
<keyword evidence="3" id="KW-1185">Reference proteome</keyword>
<organism evidence="2 3">
    <name type="scientific">Erysipelothrix inopinata</name>
    <dbReference type="NCBI Taxonomy" id="225084"/>
    <lineage>
        <taxon>Bacteria</taxon>
        <taxon>Bacillati</taxon>
        <taxon>Bacillota</taxon>
        <taxon>Erysipelotrichia</taxon>
        <taxon>Erysipelotrichales</taxon>
        <taxon>Erysipelotrichaceae</taxon>
        <taxon>Erysipelothrix</taxon>
    </lineage>
</organism>